<dbReference type="SMART" id="SM00471">
    <property type="entry name" value="HDc"/>
    <property type="match status" value="2"/>
</dbReference>
<dbReference type="Pfam" id="PF13023">
    <property type="entry name" value="HD_3"/>
    <property type="match status" value="3"/>
</dbReference>
<dbReference type="AlphaFoldDB" id="A0A1G1W7R1"/>
<evidence type="ECO:0000256" key="6">
    <source>
        <dbReference type="ARBA" id="ARBA00022723"/>
    </source>
</evidence>
<dbReference type="Proteomes" id="UP000178493">
    <property type="component" value="Unassembled WGS sequence"/>
</dbReference>
<comment type="caution">
    <text evidence="9">The sequence shown here is derived from an EMBL/GenBank/DDBJ whole genome shotgun (WGS) entry which is preliminary data.</text>
</comment>
<comment type="subunit">
    <text evidence="4">Homodimer.</text>
</comment>
<dbReference type="GO" id="GO:0002953">
    <property type="term" value="F:5'-deoxynucleotidase activity"/>
    <property type="evidence" value="ECO:0007669"/>
    <property type="project" value="UniProtKB-EC"/>
</dbReference>
<dbReference type="InterPro" id="IPR003607">
    <property type="entry name" value="HD/PDEase_dom"/>
</dbReference>
<evidence type="ECO:0000256" key="7">
    <source>
        <dbReference type="ARBA" id="ARBA00022801"/>
    </source>
</evidence>
<dbReference type="GO" id="GO:0046872">
    <property type="term" value="F:metal ion binding"/>
    <property type="evidence" value="ECO:0007669"/>
    <property type="project" value="UniProtKB-KW"/>
</dbReference>
<dbReference type="PANTHER" id="PTHR11845">
    <property type="entry name" value="5'-DEOXYNUCLEOTIDASE HDDC2"/>
    <property type="match status" value="1"/>
</dbReference>
<dbReference type="InterPro" id="IPR006674">
    <property type="entry name" value="HD_domain"/>
</dbReference>
<dbReference type="PANTHER" id="PTHR11845:SF13">
    <property type="entry name" value="5'-DEOXYNUCLEOTIDASE HDDC2"/>
    <property type="match status" value="1"/>
</dbReference>
<evidence type="ECO:0000256" key="5">
    <source>
        <dbReference type="ARBA" id="ARBA00012964"/>
    </source>
</evidence>
<reference evidence="9 10" key="1">
    <citation type="journal article" date="2016" name="Nat. Commun.">
        <title>Thousands of microbial genomes shed light on interconnected biogeochemical processes in an aquifer system.</title>
        <authorList>
            <person name="Anantharaman K."/>
            <person name="Brown C.T."/>
            <person name="Hug L.A."/>
            <person name="Sharon I."/>
            <person name="Castelle C.J."/>
            <person name="Probst A.J."/>
            <person name="Thomas B.C."/>
            <person name="Singh A."/>
            <person name="Wilkins M.J."/>
            <person name="Karaoz U."/>
            <person name="Brodie E.L."/>
            <person name="Williams K.H."/>
            <person name="Hubbard S.S."/>
            <person name="Banfield J.F."/>
        </authorList>
    </citation>
    <scope>NUCLEOTIDE SEQUENCE [LARGE SCALE GENOMIC DNA]</scope>
</reference>
<evidence type="ECO:0000256" key="1">
    <source>
        <dbReference type="ARBA" id="ARBA00001638"/>
    </source>
</evidence>
<comment type="cofactor">
    <cofactor evidence="2">
        <name>Mn(2+)</name>
        <dbReference type="ChEBI" id="CHEBI:29035"/>
    </cofactor>
</comment>
<comment type="catalytic activity">
    <reaction evidence="1">
        <text>a 2'-deoxyribonucleoside 5'-phosphate + H2O = a 2'-deoxyribonucleoside + phosphate</text>
        <dbReference type="Rhea" id="RHEA:36167"/>
        <dbReference type="ChEBI" id="CHEBI:15377"/>
        <dbReference type="ChEBI" id="CHEBI:18274"/>
        <dbReference type="ChEBI" id="CHEBI:43474"/>
        <dbReference type="ChEBI" id="CHEBI:65317"/>
        <dbReference type="EC" id="3.1.3.89"/>
    </reaction>
</comment>
<evidence type="ECO:0000256" key="4">
    <source>
        <dbReference type="ARBA" id="ARBA00011738"/>
    </source>
</evidence>
<gene>
    <name evidence="9" type="ORF">A2126_01415</name>
</gene>
<keyword evidence="7" id="KW-0378">Hydrolase</keyword>
<dbReference type="InterPro" id="IPR039356">
    <property type="entry name" value="YfbR/HDDC2"/>
</dbReference>
<protein>
    <recommendedName>
        <fullName evidence="5">5'-deoxynucleotidase</fullName>
        <ecNumber evidence="5">3.1.3.89</ecNumber>
    </recommendedName>
</protein>
<dbReference type="GO" id="GO:0005737">
    <property type="term" value="C:cytoplasm"/>
    <property type="evidence" value="ECO:0007669"/>
    <property type="project" value="TreeGrafter"/>
</dbReference>
<evidence type="ECO:0000259" key="8">
    <source>
        <dbReference type="SMART" id="SM00471"/>
    </source>
</evidence>
<evidence type="ECO:0000256" key="2">
    <source>
        <dbReference type="ARBA" id="ARBA00001936"/>
    </source>
</evidence>
<dbReference type="SUPFAM" id="SSF109604">
    <property type="entry name" value="HD-domain/PDEase-like"/>
    <property type="match status" value="2"/>
</dbReference>
<evidence type="ECO:0000256" key="3">
    <source>
        <dbReference type="ARBA" id="ARBA00001941"/>
    </source>
</evidence>
<feature type="domain" description="HD/PDEase" evidence="8">
    <location>
        <begin position="245"/>
        <end position="386"/>
    </location>
</feature>
<dbReference type="Gene3D" id="1.10.3210.10">
    <property type="entry name" value="Hypothetical protein af1432"/>
    <property type="match status" value="2"/>
</dbReference>
<proteinExistence type="predicted"/>
<dbReference type="EMBL" id="MHCO01000029">
    <property type="protein sequence ID" value="OGY23725.1"/>
    <property type="molecule type" value="Genomic_DNA"/>
</dbReference>
<feature type="domain" description="HD/PDEase" evidence="8">
    <location>
        <begin position="29"/>
        <end position="172"/>
    </location>
</feature>
<organism evidence="9 10">
    <name type="scientific">Candidatus Woykebacteria bacterium GWB1_45_5</name>
    <dbReference type="NCBI Taxonomy" id="1802592"/>
    <lineage>
        <taxon>Bacteria</taxon>
        <taxon>Candidatus Woykeibacteriota</taxon>
    </lineage>
</organism>
<keyword evidence="6" id="KW-0479">Metal-binding</keyword>
<name>A0A1G1W7R1_9BACT</name>
<evidence type="ECO:0000313" key="9">
    <source>
        <dbReference type="EMBL" id="OGY23725.1"/>
    </source>
</evidence>
<comment type="cofactor">
    <cofactor evidence="3">
        <name>Co(2+)</name>
        <dbReference type="ChEBI" id="CHEBI:48828"/>
    </cofactor>
</comment>
<accession>A0A1G1W7R1</accession>
<dbReference type="EC" id="3.1.3.89" evidence="5"/>
<evidence type="ECO:0000313" key="10">
    <source>
        <dbReference type="Proteomes" id="UP000178493"/>
    </source>
</evidence>
<sequence>MEEFIRFFIEVGKLKSTKRPGWVLRGIKNPETVADHAFRVLILAWVFGKETNLNHRRLLKLALVHSLSAVYINYISPYDKLLETKSKKELLKKYPALVLRAPIGDKWKIARQRFEEEQRAIRKLTQDLPEPVRHEIDYLWLDFQQRTSKEAKFLKALDRLENLIQALEYKDQIKDDLLAPFLSQIGQITDNKRILGFAQALCQYFTKGEKSVKSRKDRNLIKFILEVGKLKTVWRKGWLIRGVKNPESIASHSFRTAFMSWMLLGRRRVNFEAIIVMSMVHDLSTAVIGDFTPYDKVLEASRDKKRLFETLPWLGSRRGKSVLTMERLQIEAKGLDKTISFLPQQLRQKLKYLWLEYKTGTSREARLTRQIDRVEDLIQAMEYYEGDKSIPVKAFWLELKELVDDSLLAEFVDQLDYYFLQQSGK</sequence>